<organism evidence="1 2">
    <name type="scientific">Pleurodeles waltl</name>
    <name type="common">Iberian ribbed newt</name>
    <dbReference type="NCBI Taxonomy" id="8319"/>
    <lineage>
        <taxon>Eukaryota</taxon>
        <taxon>Metazoa</taxon>
        <taxon>Chordata</taxon>
        <taxon>Craniata</taxon>
        <taxon>Vertebrata</taxon>
        <taxon>Euteleostomi</taxon>
        <taxon>Amphibia</taxon>
        <taxon>Batrachia</taxon>
        <taxon>Caudata</taxon>
        <taxon>Salamandroidea</taxon>
        <taxon>Salamandridae</taxon>
        <taxon>Pleurodelinae</taxon>
        <taxon>Pleurodeles</taxon>
    </lineage>
</organism>
<dbReference type="Proteomes" id="UP001066276">
    <property type="component" value="Chromosome 4_2"/>
</dbReference>
<dbReference type="AlphaFoldDB" id="A0AAV7SIR9"/>
<dbReference type="EMBL" id="JANPWB010000008">
    <property type="protein sequence ID" value="KAJ1163979.1"/>
    <property type="molecule type" value="Genomic_DNA"/>
</dbReference>
<evidence type="ECO:0000313" key="1">
    <source>
        <dbReference type="EMBL" id="KAJ1163979.1"/>
    </source>
</evidence>
<sequence length="84" mass="9374">MINNRRPTCEFWDDQCAAIVLLLSNPTEKFCCRTLSYHSNVKSRQYYSPGNVQSHRPMLLSCAASSQIINSSKALGLRVGPAAR</sequence>
<reference evidence="1" key="1">
    <citation type="journal article" date="2022" name="bioRxiv">
        <title>Sequencing and chromosome-scale assembly of the giantPleurodeles waltlgenome.</title>
        <authorList>
            <person name="Brown T."/>
            <person name="Elewa A."/>
            <person name="Iarovenko S."/>
            <person name="Subramanian E."/>
            <person name="Araus A.J."/>
            <person name="Petzold A."/>
            <person name="Susuki M."/>
            <person name="Suzuki K.-i.T."/>
            <person name="Hayashi T."/>
            <person name="Toyoda A."/>
            <person name="Oliveira C."/>
            <person name="Osipova E."/>
            <person name="Leigh N.D."/>
            <person name="Simon A."/>
            <person name="Yun M.H."/>
        </authorList>
    </citation>
    <scope>NUCLEOTIDE SEQUENCE</scope>
    <source>
        <strain evidence="1">20211129_DDA</strain>
        <tissue evidence="1">Liver</tissue>
    </source>
</reference>
<name>A0AAV7SIR9_PLEWA</name>
<comment type="caution">
    <text evidence="1">The sequence shown here is derived from an EMBL/GenBank/DDBJ whole genome shotgun (WGS) entry which is preliminary data.</text>
</comment>
<gene>
    <name evidence="1" type="ORF">NDU88_004426</name>
</gene>
<keyword evidence="2" id="KW-1185">Reference proteome</keyword>
<protein>
    <submittedName>
        <fullName evidence="1">Uncharacterized protein</fullName>
    </submittedName>
</protein>
<proteinExistence type="predicted"/>
<evidence type="ECO:0000313" key="2">
    <source>
        <dbReference type="Proteomes" id="UP001066276"/>
    </source>
</evidence>
<accession>A0AAV7SIR9</accession>